<dbReference type="GO" id="GO:0006304">
    <property type="term" value="P:DNA modification"/>
    <property type="evidence" value="ECO:0007669"/>
    <property type="project" value="InterPro"/>
</dbReference>
<gene>
    <name evidence="3" type="ORF">E5K04_14425</name>
</gene>
<dbReference type="PANTHER" id="PTHR47396">
    <property type="entry name" value="TYPE I RESTRICTION ENZYME ECOKI R PROTEIN"/>
    <property type="match status" value="1"/>
</dbReference>
<keyword evidence="3" id="KW-0547">Nucleotide-binding</keyword>
<dbReference type="OrthoDB" id="9804086at2"/>
<dbReference type="SUPFAM" id="SSF52540">
    <property type="entry name" value="P-loop containing nucleoside triphosphate hydrolases"/>
    <property type="match status" value="2"/>
</dbReference>
<name>A0A4T0UKQ8_9NEIS</name>
<sequence length="952" mass="107385">MTLDWLHHRGHPFTLTVWHSARKGHRVTPEAKARQYIDERLQQAGWVIQDMKEFNLSAGVGVAIREYPTDSGPADYVLFVGREAVGVIEAKKDTAGENLTATESQTERYAASSLKWRKDDTPLRFLFEATGQVIRFTDNADPLPRSRELFHFFKPETLQGWLRQAQTLRRRLAEQMPALPTSKLRDCQISAVTGLEKSLAQNKPRALVHMATGAGKTFTAITAVYRLLKFAGAKRILFLVDTRNLGKQAHQEFMAYTPPDDHRKFTELYAVQQLASPNIDPHAQVCISTIQRMYAILSGEPIDESAEDMSLNEVQQTAKQEKFVRYNPAVPVETFDFIVIDECHRSIYNLWKQVLDYFDAKLIGLTATPDKRTYGFFNENIVAEYTYEQSVVDGVNVGYDVWEIETEVTRKGAELKAREWVDHRDRATRKKRWAEVDEDVVYSGKELDRSVVNPSQIRQVIQAMKTAVETQIFPARDNEVPKTLIFAKTDSHADDIINIVREVYSQGNAFCRKVTYSEKDADGVLASFRNDYHPRIAVTVDMIATGTDVKPLEVLLFMRDVRSRGYYEQMKGRGVRSLDADGLKRVSGKADGAKTRFVLIDAVGVEKSLKTESRPLEKKPGVALKDLLQGVAMGSRDDDTVLSLGNRLIRLAKQLDAKAQARIAQASQGIPVAELGKGLISALNPDAIIETALATAKAQGISRSEDTLLPEEIATARAERVAAACEPFDAPQLREEIENARREREQIIDHTNPDTLTFSGFSQQAEAQARATIQQFADTLQQHKDEIAALGFFYQQPYQRRALTFDMLEALHEHLSKPPLMLTSERLWSAYARVQAAQVKGADRKRQLTDLVSLVRFALGLDGELKPFADEVDRRFQAWIFRHNAQRGTSFTPEQTDWLRSMKDHIASSCSISRDDFDYAELADKGGLQKAWGLFGTELDTLMNEMNMELVA</sequence>
<evidence type="ECO:0000313" key="4">
    <source>
        <dbReference type="Proteomes" id="UP000308891"/>
    </source>
</evidence>
<dbReference type="SMART" id="SM00487">
    <property type="entry name" value="DEXDc"/>
    <property type="match status" value="1"/>
</dbReference>
<keyword evidence="4" id="KW-1185">Reference proteome</keyword>
<dbReference type="AlphaFoldDB" id="A0A4T0UKQ8"/>
<accession>A0A4T0UKQ8</accession>
<dbReference type="GO" id="GO:0016787">
    <property type="term" value="F:hydrolase activity"/>
    <property type="evidence" value="ECO:0007669"/>
    <property type="project" value="InterPro"/>
</dbReference>
<keyword evidence="3" id="KW-0347">Helicase</keyword>
<dbReference type="RefSeq" id="WP_136555379.1">
    <property type="nucleotide sequence ID" value="NZ_STGJ01000020.1"/>
</dbReference>
<dbReference type="Pfam" id="PF04851">
    <property type="entry name" value="ResIII"/>
    <property type="match status" value="1"/>
</dbReference>
<reference evidence="3 4" key="1">
    <citation type="submission" date="2019-04" db="EMBL/GenBank/DDBJ databases">
        <title>Crenobacter sp. nov.</title>
        <authorList>
            <person name="Shi S."/>
        </authorList>
    </citation>
    <scope>NUCLEOTIDE SEQUENCE [LARGE SCALE GENOMIC DNA]</scope>
    <source>
        <strain evidence="3 4">GY 70310</strain>
    </source>
</reference>
<keyword evidence="1" id="KW-0175">Coiled coil</keyword>
<feature type="coiled-coil region" evidence="1">
    <location>
        <begin position="730"/>
        <end position="786"/>
    </location>
</feature>
<keyword evidence="3" id="KW-0378">Hydrolase</keyword>
<dbReference type="Gene3D" id="3.90.1570.30">
    <property type="match status" value="1"/>
</dbReference>
<dbReference type="InterPro" id="IPR006935">
    <property type="entry name" value="Helicase/UvrB_N"/>
</dbReference>
<dbReference type="EMBL" id="STGJ01000020">
    <property type="protein sequence ID" value="TIC78951.1"/>
    <property type="molecule type" value="Genomic_DNA"/>
</dbReference>
<dbReference type="GO" id="GO:0004386">
    <property type="term" value="F:helicase activity"/>
    <property type="evidence" value="ECO:0007669"/>
    <property type="project" value="UniProtKB-KW"/>
</dbReference>
<dbReference type="Proteomes" id="UP000308891">
    <property type="component" value="Unassembled WGS sequence"/>
</dbReference>
<evidence type="ECO:0000259" key="2">
    <source>
        <dbReference type="PROSITE" id="PS51192"/>
    </source>
</evidence>
<protein>
    <submittedName>
        <fullName evidence="3">DEAD/DEAH box helicase</fullName>
    </submittedName>
</protein>
<dbReference type="PANTHER" id="PTHR47396:SF1">
    <property type="entry name" value="ATP-DEPENDENT HELICASE IRC3-RELATED"/>
    <property type="match status" value="1"/>
</dbReference>
<keyword evidence="3" id="KW-0067">ATP-binding</keyword>
<proteinExistence type="predicted"/>
<dbReference type="GO" id="GO:0005829">
    <property type="term" value="C:cytosol"/>
    <property type="evidence" value="ECO:0007669"/>
    <property type="project" value="TreeGrafter"/>
</dbReference>
<dbReference type="Gene3D" id="3.40.50.300">
    <property type="entry name" value="P-loop containing nucleotide triphosphate hydrolases"/>
    <property type="match status" value="2"/>
</dbReference>
<evidence type="ECO:0000256" key="1">
    <source>
        <dbReference type="SAM" id="Coils"/>
    </source>
</evidence>
<dbReference type="Pfam" id="PF08463">
    <property type="entry name" value="EcoEI_R_C"/>
    <property type="match status" value="1"/>
</dbReference>
<evidence type="ECO:0000313" key="3">
    <source>
        <dbReference type="EMBL" id="TIC78951.1"/>
    </source>
</evidence>
<dbReference type="InterPro" id="IPR014001">
    <property type="entry name" value="Helicase_ATP-bd"/>
</dbReference>
<dbReference type="InterPro" id="IPR013670">
    <property type="entry name" value="EcoEI_R_C_dom"/>
</dbReference>
<dbReference type="GO" id="GO:0003677">
    <property type="term" value="F:DNA binding"/>
    <property type="evidence" value="ECO:0007669"/>
    <property type="project" value="InterPro"/>
</dbReference>
<comment type="caution">
    <text evidence="3">The sequence shown here is derived from an EMBL/GenBank/DDBJ whole genome shotgun (WGS) entry which is preliminary data.</text>
</comment>
<dbReference type="GO" id="GO:0005524">
    <property type="term" value="F:ATP binding"/>
    <property type="evidence" value="ECO:0007669"/>
    <property type="project" value="InterPro"/>
</dbReference>
<dbReference type="PROSITE" id="PS51192">
    <property type="entry name" value="HELICASE_ATP_BIND_1"/>
    <property type="match status" value="1"/>
</dbReference>
<dbReference type="InterPro" id="IPR050742">
    <property type="entry name" value="Helicase_Restrict-Modif_Enz"/>
</dbReference>
<feature type="domain" description="Helicase ATP-binding" evidence="2">
    <location>
        <begin position="197"/>
        <end position="387"/>
    </location>
</feature>
<dbReference type="CDD" id="cd18032">
    <property type="entry name" value="DEXHc_RE_I_III_res"/>
    <property type="match status" value="1"/>
</dbReference>
<organism evidence="3 4">
    <name type="scientific">Crenobacter intestini</name>
    <dbReference type="NCBI Taxonomy" id="2563443"/>
    <lineage>
        <taxon>Bacteria</taxon>
        <taxon>Pseudomonadati</taxon>
        <taxon>Pseudomonadota</taxon>
        <taxon>Betaproteobacteria</taxon>
        <taxon>Neisseriales</taxon>
        <taxon>Neisseriaceae</taxon>
        <taxon>Crenobacter</taxon>
    </lineage>
</organism>
<dbReference type="InterPro" id="IPR027417">
    <property type="entry name" value="P-loop_NTPase"/>
</dbReference>